<feature type="domain" description="Acyltransferase 3" evidence="2">
    <location>
        <begin position="20"/>
        <end position="343"/>
    </location>
</feature>
<dbReference type="GO" id="GO:0016020">
    <property type="term" value="C:membrane"/>
    <property type="evidence" value="ECO:0007669"/>
    <property type="project" value="TreeGrafter"/>
</dbReference>
<evidence type="ECO:0000313" key="4">
    <source>
        <dbReference type="Proteomes" id="UP000218366"/>
    </source>
</evidence>
<feature type="transmembrane region" description="Helical" evidence="1">
    <location>
        <begin position="325"/>
        <end position="346"/>
    </location>
</feature>
<feature type="transmembrane region" description="Helical" evidence="1">
    <location>
        <begin position="145"/>
        <end position="169"/>
    </location>
</feature>
<keyword evidence="1" id="KW-0812">Transmembrane</keyword>
<comment type="caution">
    <text evidence="3">The sequence shown here is derived from an EMBL/GenBank/DDBJ whole genome shotgun (WGS) entry which is preliminary data.</text>
</comment>
<dbReference type="InterPro" id="IPR050879">
    <property type="entry name" value="Acyltransferase_3"/>
</dbReference>
<accession>A0A2A4B0Z4</accession>
<dbReference type="InterPro" id="IPR002656">
    <property type="entry name" value="Acyl_transf_3_dom"/>
</dbReference>
<keyword evidence="4" id="KW-1185">Reference proteome</keyword>
<dbReference type="RefSeq" id="WP_096344484.1">
    <property type="nucleotide sequence ID" value="NZ_NWMW01000003.1"/>
</dbReference>
<feature type="transmembrane region" description="Helical" evidence="1">
    <location>
        <begin position="60"/>
        <end position="80"/>
    </location>
</feature>
<keyword evidence="1" id="KW-0472">Membrane</keyword>
<feature type="transmembrane region" description="Helical" evidence="1">
    <location>
        <begin position="254"/>
        <end position="276"/>
    </location>
</feature>
<proteinExistence type="predicted"/>
<dbReference type="PANTHER" id="PTHR23028">
    <property type="entry name" value="ACETYLTRANSFERASE"/>
    <property type="match status" value="1"/>
</dbReference>
<dbReference type="EMBL" id="NWMW01000003">
    <property type="protein sequence ID" value="PCD01740.1"/>
    <property type="molecule type" value="Genomic_DNA"/>
</dbReference>
<evidence type="ECO:0000259" key="2">
    <source>
        <dbReference type="Pfam" id="PF01757"/>
    </source>
</evidence>
<gene>
    <name evidence="3" type="ORF">COC42_16645</name>
</gene>
<dbReference type="Proteomes" id="UP000218366">
    <property type="component" value="Unassembled WGS sequence"/>
</dbReference>
<feature type="transmembrane region" description="Helical" evidence="1">
    <location>
        <begin position="176"/>
        <end position="194"/>
    </location>
</feature>
<dbReference type="AlphaFoldDB" id="A0A2A4B0Z4"/>
<dbReference type="PANTHER" id="PTHR23028:SF131">
    <property type="entry name" value="BLR2367 PROTEIN"/>
    <property type="match status" value="1"/>
</dbReference>
<dbReference type="GO" id="GO:0016747">
    <property type="term" value="F:acyltransferase activity, transferring groups other than amino-acyl groups"/>
    <property type="evidence" value="ECO:0007669"/>
    <property type="project" value="InterPro"/>
</dbReference>
<name>A0A2A4B0Z4_9SPHN</name>
<dbReference type="Pfam" id="PF01757">
    <property type="entry name" value="Acyl_transf_3"/>
    <property type="match status" value="1"/>
</dbReference>
<keyword evidence="1" id="KW-1133">Transmembrane helix</keyword>
<feature type="transmembrane region" description="Helical" evidence="1">
    <location>
        <begin position="200"/>
        <end position="219"/>
    </location>
</feature>
<evidence type="ECO:0000313" key="3">
    <source>
        <dbReference type="EMBL" id="PCD01740.1"/>
    </source>
</evidence>
<sequence>MRGATPSPLPREDTARAKIASLQGLRFFAALLVVVGHAQHELREARPDLAASWGRVPFDWGLGVDIFFVISGFIMMHMMADRFAEPGAPGRFLVRRLIRIVPLYWLATTATLLTALGLYRTPDGAVHALASYLFLPWPHPDGRGIFPVLSLGWTLNFEMLFYLIFAAALGLRRSAGLALIGATFVILIALGRLGPAVPALRFWGDTIIFEFLFGIALALAMRRAPRISPGAALAVIAAALVAATINYQTDAYQWMSRALTGGVPAVAIVAAVLMGLEPRQPRQGIVPALVLAGDASYALYLTHPFALKAIAAVAAKVGLWATLPLLPPVLMIGAAVIASIGFYRWVEKPMLAILLRRIERRPAATTTRAVDQVYQGSNGP</sequence>
<reference evidence="3 4" key="1">
    <citation type="submission" date="2017-09" db="EMBL/GenBank/DDBJ databases">
        <title>Sphingomonas spermidinifaciens 9NM-10, whole genome shotgun sequence.</title>
        <authorList>
            <person name="Feng G."/>
            <person name="Zhu H."/>
        </authorList>
    </citation>
    <scope>NUCLEOTIDE SEQUENCE [LARGE SCALE GENOMIC DNA]</scope>
    <source>
        <strain evidence="3 4">9NM-10</strain>
    </source>
</reference>
<feature type="transmembrane region" description="Helical" evidence="1">
    <location>
        <begin position="101"/>
        <end position="119"/>
    </location>
</feature>
<dbReference type="GO" id="GO:0000271">
    <property type="term" value="P:polysaccharide biosynthetic process"/>
    <property type="evidence" value="ECO:0007669"/>
    <property type="project" value="TreeGrafter"/>
</dbReference>
<dbReference type="OrthoDB" id="9767863at2"/>
<evidence type="ECO:0000256" key="1">
    <source>
        <dbReference type="SAM" id="Phobius"/>
    </source>
</evidence>
<feature type="transmembrane region" description="Helical" evidence="1">
    <location>
        <begin position="231"/>
        <end position="248"/>
    </location>
</feature>
<organism evidence="3 4">
    <name type="scientific">Sphingomonas spermidinifaciens</name>
    <dbReference type="NCBI Taxonomy" id="1141889"/>
    <lineage>
        <taxon>Bacteria</taxon>
        <taxon>Pseudomonadati</taxon>
        <taxon>Pseudomonadota</taxon>
        <taxon>Alphaproteobacteria</taxon>
        <taxon>Sphingomonadales</taxon>
        <taxon>Sphingomonadaceae</taxon>
        <taxon>Sphingomonas</taxon>
    </lineage>
</organism>
<protein>
    <recommendedName>
        <fullName evidence="2">Acyltransferase 3 domain-containing protein</fullName>
    </recommendedName>
</protein>